<dbReference type="InterPro" id="IPR036249">
    <property type="entry name" value="Thioredoxin-like_sf"/>
</dbReference>
<comment type="similarity">
    <text evidence="1">Belongs to the GST superfamily.</text>
</comment>
<dbReference type="GO" id="GO:0006626">
    <property type="term" value="P:protein targeting to mitochondrion"/>
    <property type="evidence" value="ECO:0007669"/>
    <property type="project" value="TreeGrafter"/>
</dbReference>
<evidence type="ECO:0000256" key="1">
    <source>
        <dbReference type="ARBA" id="ARBA00007409"/>
    </source>
</evidence>
<dbReference type="Proteomes" id="UP001152798">
    <property type="component" value="Chromosome 4"/>
</dbReference>
<keyword evidence="4" id="KW-1185">Reference proteome</keyword>
<dbReference type="PROSITE" id="PS50404">
    <property type="entry name" value="GST_NTER"/>
    <property type="match status" value="1"/>
</dbReference>
<dbReference type="Gene3D" id="3.40.30.10">
    <property type="entry name" value="Glutaredoxin"/>
    <property type="match status" value="1"/>
</dbReference>
<dbReference type="EMBL" id="OV725080">
    <property type="protein sequence ID" value="CAH1398741.1"/>
    <property type="molecule type" value="Genomic_DNA"/>
</dbReference>
<dbReference type="SUPFAM" id="SSF52833">
    <property type="entry name" value="Thioredoxin-like"/>
    <property type="match status" value="1"/>
</dbReference>
<feature type="domain" description="GST N-terminal" evidence="2">
    <location>
        <begin position="39"/>
        <end position="120"/>
    </location>
</feature>
<evidence type="ECO:0000259" key="2">
    <source>
        <dbReference type="PROSITE" id="PS50404"/>
    </source>
</evidence>
<dbReference type="OrthoDB" id="249703at2759"/>
<evidence type="ECO:0000313" key="4">
    <source>
        <dbReference type="Proteomes" id="UP001152798"/>
    </source>
</evidence>
<dbReference type="PANTHER" id="PTHR44188:SF1">
    <property type="entry name" value="GDAP1, ISOFORM A"/>
    <property type="match status" value="1"/>
</dbReference>
<dbReference type="Pfam" id="PF13409">
    <property type="entry name" value="GST_N_2"/>
    <property type="match status" value="1"/>
</dbReference>
<dbReference type="CDD" id="cd00570">
    <property type="entry name" value="GST_N_family"/>
    <property type="match status" value="1"/>
</dbReference>
<gene>
    <name evidence="3" type="ORF">NEZAVI_LOCUS8335</name>
</gene>
<dbReference type="GO" id="GO:0008053">
    <property type="term" value="P:mitochondrial fusion"/>
    <property type="evidence" value="ECO:0007669"/>
    <property type="project" value="TreeGrafter"/>
</dbReference>
<accession>A0A9P0MQ15</accession>
<proteinExistence type="inferred from homology"/>
<name>A0A9P0MQ15_NEZVI</name>
<dbReference type="AlphaFoldDB" id="A0A9P0MQ15"/>
<reference evidence="3" key="1">
    <citation type="submission" date="2022-01" db="EMBL/GenBank/DDBJ databases">
        <authorList>
            <person name="King R."/>
        </authorList>
    </citation>
    <scope>NUCLEOTIDE SEQUENCE</scope>
</reference>
<dbReference type="PANTHER" id="PTHR44188">
    <property type="entry name" value="GDAP1, ISOFORM A"/>
    <property type="match status" value="1"/>
</dbReference>
<dbReference type="InterPro" id="IPR004045">
    <property type="entry name" value="Glutathione_S-Trfase_N"/>
</dbReference>
<dbReference type="GO" id="GO:0005741">
    <property type="term" value="C:mitochondrial outer membrane"/>
    <property type="evidence" value="ECO:0007669"/>
    <property type="project" value="TreeGrafter"/>
</dbReference>
<protein>
    <recommendedName>
        <fullName evidence="2">GST N-terminal domain-containing protein</fullName>
    </recommendedName>
</protein>
<dbReference type="GO" id="GO:0000266">
    <property type="term" value="P:mitochondrial fission"/>
    <property type="evidence" value="ECO:0007669"/>
    <property type="project" value="TreeGrafter"/>
</dbReference>
<organism evidence="3 4">
    <name type="scientific">Nezara viridula</name>
    <name type="common">Southern green stink bug</name>
    <name type="synonym">Cimex viridulus</name>
    <dbReference type="NCBI Taxonomy" id="85310"/>
    <lineage>
        <taxon>Eukaryota</taxon>
        <taxon>Metazoa</taxon>
        <taxon>Ecdysozoa</taxon>
        <taxon>Arthropoda</taxon>
        <taxon>Hexapoda</taxon>
        <taxon>Insecta</taxon>
        <taxon>Pterygota</taxon>
        <taxon>Neoptera</taxon>
        <taxon>Paraneoptera</taxon>
        <taxon>Hemiptera</taxon>
        <taxon>Heteroptera</taxon>
        <taxon>Panheteroptera</taxon>
        <taxon>Pentatomomorpha</taxon>
        <taxon>Pentatomoidea</taxon>
        <taxon>Pentatomidae</taxon>
        <taxon>Pentatominae</taxon>
        <taxon>Nezara</taxon>
    </lineage>
</organism>
<sequence length="244" mass="27921">MSSPLYSSLLSKKTGQFSSSFSPVRMASGEGSGTEQNDKEILLYLHNHSFYSQKLLFVLNERGIKFKTQFINIAAGEQYKPYFLDINPRGEVPVIKDGENIVADSAKIIFYLEEQYKDHKTLIPTAEGAEIIERHNHFHTVINDLPADVITIGSFYYPDLVRDPKLPFILPVRKHMRNVTEKLPAKLKDIASKEEKYAEVFNEKAAKIEHELEIMKNKEEYIKVLDSVDTVLQEVEEQLAKNEG</sequence>
<evidence type="ECO:0000313" key="3">
    <source>
        <dbReference type="EMBL" id="CAH1398741.1"/>
    </source>
</evidence>